<keyword evidence="4" id="KW-1185">Reference proteome</keyword>
<dbReference type="PROSITE" id="PS51257">
    <property type="entry name" value="PROKAR_LIPOPROTEIN"/>
    <property type="match status" value="1"/>
</dbReference>
<dbReference type="OrthoDB" id="9813592at2"/>
<protein>
    <recommendedName>
        <fullName evidence="5">DUF4292 domain-containing protein</fullName>
    </recommendedName>
</protein>
<name>A0A0S4N6Z3_9BACT</name>
<dbReference type="InterPro" id="IPR029046">
    <property type="entry name" value="LolA/LolB/LppX"/>
</dbReference>
<evidence type="ECO:0008006" key="5">
    <source>
        <dbReference type="Google" id="ProtNLM"/>
    </source>
</evidence>
<feature type="signal peptide" evidence="2">
    <location>
        <begin position="1"/>
        <end position="20"/>
    </location>
</feature>
<dbReference type="RefSeq" id="WP_140945034.1">
    <property type="nucleotide sequence ID" value="NZ_FAOO01000008.1"/>
</dbReference>
<evidence type="ECO:0000256" key="2">
    <source>
        <dbReference type="SAM" id="SignalP"/>
    </source>
</evidence>
<accession>A0A0S4N6Z3</accession>
<sequence length="230" mass="26269">MAKFKKVTLILLAVLLSSCAPTKKVMIEPSVEIALTKIRSRNEGIKNLTAAGKITIELQEHSNSANFELEIKRPDTLFMKVKTIFGINIGEIKVYGDGFELNDRFNDRMLYGNVGDYMKRFVGLNLSTGELVNLFLACPNVGEIENSEDFIIYTREDEYEKIFKFNDELELESYILSKDGFVLFEVRYSKFIDLGGVTLPRVVKIYDDSGRALHLTFSEIKLIRVNERKS</sequence>
<evidence type="ECO:0000313" key="3">
    <source>
        <dbReference type="EMBL" id="CUU05629.1"/>
    </source>
</evidence>
<proteinExistence type="predicted"/>
<dbReference type="InterPro" id="IPR025634">
    <property type="entry name" value="DUF4292"/>
</dbReference>
<evidence type="ECO:0000256" key="1">
    <source>
        <dbReference type="ARBA" id="ARBA00022729"/>
    </source>
</evidence>
<dbReference type="AlphaFoldDB" id="A0A0S4N6Z3"/>
<dbReference type="STRING" id="1643428.GCA_001442855_01261"/>
<dbReference type="SUPFAM" id="SSF89392">
    <property type="entry name" value="Prokaryotic lipoproteins and lipoprotein localization factors"/>
    <property type="match status" value="1"/>
</dbReference>
<dbReference type="Pfam" id="PF14125">
    <property type="entry name" value="DUF4292"/>
    <property type="match status" value="1"/>
</dbReference>
<gene>
    <name evidence="3" type="ORF">JGI1_01289</name>
</gene>
<feature type="chain" id="PRO_5006624830" description="DUF4292 domain-containing protein" evidence="2">
    <location>
        <begin position="21"/>
        <end position="230"/>
    </location>
</feature>
<keyword evidence="1 2" id="KW-0732">Signal</keyword>
<reference evidence="4" key="1">
    <citation type="submission" date="2015-11" db="EMBL/GenBank/DDBJ databases">
        <authorList>
            <person name="Varghese N."/>
        </authorList>
    </citation>
    <scope>NUCLEOTIDE SEQUENCE [LARGE SCALE GENOMIC DNA]</scope>
</reference>
<evidence type="ECO:0000313" key="4">
    <source>
        <dbReference type="Proteomes" id="UP000320623"/>
    </source>
</evidence>
<dbReference type="Proteomes" id="UP000320623">
    <property type="component" value="Unassembled WGS sequence"/>
</dbReference>
<dbReference type="Gene3D" id="2.50.20.10">
    <property type="entry name" value="Lipoprotein localisation LolA/LolB/LppX"/>
    <property type="match status" value="1"/>
</dbReference>
<dbReference type="EMBL" id="FAOO01000008">
    <property type="protein sequence ID" value="CUU05629.1"/>
    <property type="molecule type" value="Genomic_DNA"/>
</dbReference>
<organism evidence="3 4">
    <name type="scientific">Candidatus Thermokryptus mobilis</name>
    <dbReference type="NCBI Taxonomy" id="1643428"/>
    <lineage>
        <taxon>Bacteria</taxon>
        <taxon>Pseudomonadati</taxon>
        <taxon>Candidatus Kryptoniota</taxon>
        <taxon>Candidatus Thermokryptus</taxon>
    </lineage>
</organism>